<feature type="region of interest" description="Disordered" evidence="1">
    <location>
        <begin position="133"/>
        <end position="152"/>
    </location>
</feature>
<organism evidence="2 3">
    <name type="scientific">Cichlidogyrus casuarinus</name>
    <dbReference type="NCBI Taxonomy" id="1844966"/>
    <lineage>
        <taxon>Eukaryota</taxon>
        <taxon>Metazoa</taxon>
        <taxon>Spiralia</taxon>
        <taxon>Lophotrochozoa</taxon>
        <taxon>Platyhelminthes</taxon>
        <taxon>Monogenea</taxon>
        <taxon>Monopisthocotylea</taxon>
        <taxon>Dactylogyridea</taxon>
        <taxon>Ancyrocephalidae</taxon>
        <taxon>Cichlidogyrus</taxon>
    </lineage>
</organism>
<dbReference type="EMBL" id="JBJKFK010000034">
    <property type="protein sequence ID" value="KAL3320728.1"/>
    <property type="molecule type" value="Genomic_DNA"/>
</dbReference>
<proteinExistence type="predicted"/>
<dbReference type="InterPro" id="IPR012337">
    <property type="entry name" value="RNaseH-like_sf"/>
</dbReference>
<dbReference type="AlphaFoldDB" id="A0ABD2QMS3"/>
<evidence type="ECO:0000313" key="2">
    <source>
        <dbReference type="EMBL" id="KAL3320728.1"/>
    </source>
</evidence>
<sequence>MCKHEDELALRQMLVRHAKSGLALKVLDEKDAFYPCLKKSFKALRRTRQANSDILLDTFNKSCEFLRLQLKMELAEGRRFSITSDAAQMLSDRQLPHDAEIARQSGLLHQGCIAHAIHLAFVDVFQRQEADEDEQDGLIETEEDDEDETEEDDFEGLDLLLDMCSGRILCLLNNLRRFVKKYKRRTTTAHLFAGSALQTDVPTRWNSLITMLNSILANWSTLQAAVTQCQNEAKCKRERESHKFPFTQRDQEILRRLVVTISPMKMLSDIYCRKDSSCVGLGRIAERLLAEDDEINLQKHIGTRLNSLPIFTFFSRLLSWFKDPEEDRLFGKVI</sequence>
<accession>A0ABD2QMS3</accession>
<evidence type="ECO:0000256" key="1">
    <source>
        <dbReference type="SAM" id="MobiDB-lite"/>
    </source>
</evidence>
<keyword evidence="3" id="KW-1185">Reference proteome</keyword>
<dbReference type="SUPFAM" id="SSF53098">
    <property type="entry name" value="Ribonuclease H-like"/>
    <property type="match status" value="1"/>
</dbReference>
<reference evidence="2 3" key="1">
    <citation type="submission" date="2024-11" db="EMBL/GenBank/DDBJ databases">
        <title>Adaptive evolution of stress response genes in parasites aligns with host niche diversity.</title>
        <authorList>
            <person name="Hahn C."/>
            <person name="Resl P."/>
        </authorList>
    </citation>
    <scope>NUCLEOTIDE SEQUENCE [LARGE SCALE GENOMIC DNA]</scope>
    <source>
        <strain evidence="2">EGGRZ-B1_66</strain>
        <tissue evidence="2">Body</tissue>
    </source>
</reference>
<dbReference type="Proteomes" id="UP001626550">
    <property type="component" value="Unassembled WGS sequence"/>
</dbReference>
<evidence type="ECO:0000313" key="3">
    <source>
        <dbReference type="Proteomes" id="UP001626550"/>
    </source>
</evidence>
<comment type="caution">
    <text evidence="2">The sequence shown here is derived from an EMBL/GenBank/DDBJ whole genome shotgun (WGS) entry which is preliminary data.</text>
</comment>
<protein>
    <submittedName>
        <fullName evidence="2">Uncharacterized protein</fullName>
    </submittedName>
</protein>
<name>A0ABD2QMS3_9PLAT</name>
<gene>
    <name evidence="2" type="ORF">Ciccas_000597</name>
</gene>